<dbReference type="CDD" id="cd01733">
    <property type="entry name" value="LSm10"/>
    <property type="match status" value="1"/>
</dbReference>
<dbReference type="AlphaFoldDB" id="V3ZTS8"/>
<evidence type="ECO:0000313" key="2">
    <source>
        <dbReference type="EMBL" id="ESO94838.1"/>
    </source>
</evidence>
<dbReference type="RefSeq" id="XP_009054446.1">
    <property type="nucleotide sequence ID" value="XM_009056198.1"/>
</dbReference>
<gene>
    <name evidence="2" type="ORF">LOTGIDRAFT_79495</name>
</gene>
<dbReference type="EMBL" id="KB201750">
    <property type="protein sequence ID" value="ESO94838.1"/>
    <property type="molecule type" value="Genomic_DNA"/>
</dbReference>
<dbReference type="KEGG" id="lgi:LOTGIDRAFT_79495"/>
<dbReference type="HOGENOM" id="CLU_141832_1_0_1"/>
<dbReference type="OrthoDB" id="10256176at2759"/>
<dbReference type="GO" id="GO:0071209">
    <property type="term" value="F:U7 snRNA binding"/>
    <property type="evidence" value="ECO:0007669"/>
    <property type="project" value="TreeGrafter"/>
</dbReference>
<dbReference type="SUPFAM" id="SSF50182">
    <property type="entry name" value="Sm-like ribonucleoproteins"/>
    <property type="match status" value="1"/>
</dbReference>
<dbReference type="InterPro" id="IPR010920">
    <property type="entry name" value="LSM_dom_sf"/>
</dbReference>
<dbReference type="PANTHER" id="PTHR21196">
    <property type="entry name" value="U7 SNRNA-ASSOCIATED SM-LIKE PROTEIN LSM10"/>
    <property type="match status" value="1"/>
</dbReference>
<dbReference type="GeneID" id="20252402"/>
<evidence type="ECO:0000313" key="3">
    <source>
        <dbReference type="Proteomes" id="UP000030746"/>
    </source>
</evidence>
<dbReference type="Gene3D" id="2.30.30.100">
    <property type="match status" value="1"/>
</dbReference>
<dbReference type="InterPro" id="IPR052840">
    <property type="entry name" value="U7_snRNA_Sm-like"/>
</dbReference>
<dbReference type="STRING" id="225164.V3ZTS8"/>
<accession>V3ZTS8</accession>
<dbReference type="Pfam" id="PF01423">
    <property type="entry name" value="LSM"/>
    <property type="match status" value="1"/>
</dbReference>
<proteinExistence type="predicted"/>
<evidence type="ECO:0000259" key="1">
    <source>
        <dbReference type="Pfam" id="PF01423"/>
    </source>
</evidence>
<protein>
    <recommendedName>
        <fullName evidence="1">Sm domain-containing protein</fullName>
    </recommendedName>
</protein>
<keyword evidence="3" id="KW-1185">Reference proteome</keyword>
<feature type="domain" description="Sm" evidence="1">
    <location>
        <begin position="15"/>
        <end position="78"/>
    </location>
</feature>
<dbReference type="OMA" id="IADGHMT"/>
<sequence length="93" mass="10727">SNREKFAFKNTLICLLKALEGQVAIVELRNETSVKGRITNVDGWMNMTMTGGTFKNKTRKIIKFTDFFVQGFMIRFVQIPDHIDIRKAIESEV</sequence>
<feature type="non-terminal residue" evidence="2">
    <location>
        <position position="93"/>
    </location>
</feature>
<feature type="non-terminal residue" evidence="2">
    <location>
        <position position="1"/>
    </location>
</feature>
<dbReference type="InterPro" id="IPR001163">
    <property type="entry name" value="Sm_dom_euk/arc"/>
</dbReference>
<organism evidence="2 3">
    <name type="scientific">Lottia gigantea</name>
    <name type="common">Giant owl limpet</name>
    <dbReference type="NCBI Taxonomy" id="225164"/>
    <lineage>
        <taxon>Eukaryota</taxon>
        <taxon>Metazoa</taxon>
        <taxon>Spiralia</taxon>
        <taxon>Lophotrochozoa</taxon>
        <taxon>Mollusca</taxon>
        <taxon>Gastropoda</taxon>
        <taxon>Patellogastropoda</taxon>
        <taxon>Lottioidea</taxon>
        <taxon>Lottiidae</taxon>
        <taxon>Lottia</taxon>
    </lineage>
</organism>
<reference evidence="2 3" key="1">
    <citation type="journal article" date="2013" name="Nature">
        <title>Insights into bilaterian evolution from three spiralian genomes.</title>
        <authorList>
            <person name="Simakov O."/>
            <person name="Marletaz F."/>
            <person name="Cho S.J."/>
            <person name="Edsinger-Gonzales E."/>
            <person name="Havlak P."/>
            <person name="Hellsten U."/>
            <person name="Kuo D.H."/>
            <person name="Larsson T."/>
            <person name="Lv J."/>
            <person name="Arendt D."/>
            <person name="Savage R."/>
            <person name="Osoegawa K."/>
            <person name="de Jong P."/>
            <person name="Grimwood J."/>
            <person name="Chapman J.A."/>
            <person name="Shapiro H."/>
            <person name="Aerts A."/>
            <person name="Otillar R.P."/>
            <person name="Terry A.Y."/>
            <person name="Boore J.L."/>
            <person name="Grigoriev I.V."/>
            <person name="Lindberg D.R."/>
            <person name="Seaver E.C."/>
            <person name="Weisblat D.A."/>
            <person name="Putnam N.H."/>
            <person name="Rokhsar D.S."/>
        </authorList>
    </citation>
    <scope>NUCLEOTIDE SEQUENCE [LARGE SCALE GENOMIC DNA]</scope>
</reference>
<dbReference type="Proteomes" id="UP000030746">
    <property type="component" value="Unassembled WGS sequence"/>
</dbReference>
<name>V3ZTS8_LOTGI</name>
<dbReference type="GO" id="GO:0071254">
    <property type="term" value="C:cytoplasmic U snRNP body"/>
    <property type="evidence" value="ECO:0007669"/>
    <property type="project" value="TreeGrafter"/>
</dbReference>
<dbReference type="GO" id="GO:0016604">
    <property type="term" value="C:nuclear body"/>
    <property type="evidence" value="ECO:0007669"/>
    <property type="project" value="TreeGrafter"/>
</dbReference>
<dbReference type="CTD" id="20252402"/>
<dbReference type="GO" id="GO:0006398">
    <property type="term" value="P:mRNA 3'-end processing by stem-loop binding and cleavage"/>
    <property type="evidence" value="ECO:0007669"/>
    <property type="project" value="TreeGrafter"/>
</dbReference>
<dbReference type="GO" id="GO:0071208">
    <property type="term" value="F:histone pre-mRNA DCP binding"/>
    <property type="evidence" value="ECO:0007669"/>
    <property type="project" value="TreeGrafter"/>
</dbReference>
<dbReference type="PANTHER" id="PTHR21196:SF1">
    <property type="entry name" value="U7 SNRNA-ASSOCIATED SM-LIKE PROTEIN LSM10"/>
    <property type="match status" value="1"/>
</dbReference>